<dbReference type="InterPro" id="IPR052198">
    <property type="entry name" value="IorB_Oxidoreductase"/>
</dbReference>
<keyword evidence="1 3" id="KW-0560">Oxidoreductase</keyword>
<dbReference type="eggNOG" id="COG1014">
    <property type="taxonomic scope" value="Bacteria"/>
</dbReference>
<dbReference type="RefSeq" id="WP_036940917.1">
    <property type="nucleotide sequence ID" value="NZ_JQKC01000014.1"/>
</dbReference>
<dbReference type="AlphaFoldDB" id="A0A0L6JIM9"/>
<dbReference type="InterPro" id="IPR019752">
    <property type="entry name" value="Pyrv/ketoisovalerate_OxRed_cat"/>
</dbReference>
<dbReference type="Pfam" id="PF01558">
    <property type="entry name" value="POR"/>
    <property type="match status" value="1"/>
</dbReference>
<evidence type="ECO:0000313" key="3">
    <source>
        <dbReference type="EMBL" id="KNY25595.1"/>
    </source>
</evidence>
<dbReference type="GO" id="GO:0043805">
    <property type="term" value="F:indolepyruvate ferredoxin oxidoreductase activity"/>
    <property type="evidence" value="ECO:0007669"/>
    <property type="project" value="UniProtKB-EC"/>
</dbReference>
<gene>
    <name evidence="3" type="ORF">Bccel_0855</name>
</gene>
<dbReference type="EMBL" id="LGTC01000001">
    <property type="protein sequence ID" value="KNY25595.1"/>
    <property type="molecule type" value="Genomic_DNA"/>
</dbReference>
<accession>A0A0L6JIM9</accession>
<dbReference type="Gene3D" id="3.40.920.10">
    <property type="entry name" value="Pyruvate-ferredoxin oxidoreductase, PFOR, domain III"/>
    <property type="match status" value="1"/>
</dbReference>
<dbReference type="SUPFAM" id="SSF53323">
    <property type="entry name" value="Pyruvate-ferredoxin oxidoreductase, PFOR, domain III"/>
    <property type="match status" value="1"/>
</dbReference>
<proteinExistence type="predicted"/>
<evidence type="ECO:0000313" key="4">
    <source>
        <dbReference type="Proteomes" id="UP000036923"/>
    </source>
</evidence>
<dbReference type="EC" id="1.2.7.8" evidence="3"/>
<sequence>MKFDILIAGVGGQGTVLASRLLAASAIEAGYFVRTSETIGMAQRGGCVVSHVRIGDEILSPVIPYGAADLLIGFEPAEAARNIARLSPEGKCVVNTRIIKPVTASLNTLSYEVEPILEYINKNSSNKIMVDGYALAEKSGSVKALNTVLLGVTAAAGFLPFSKEDILNAISENVSSKYIELNKKAFNIGVEFV</sequence>
<comment type="caution">
    <text evidence="3">The sequence shown here is derived from an EMBL/GenBank/DDBJ whole genome shotgun (WGS) entry which is preliminary data.</text>
</comment>
<dbReference type="PANTHER" id="PTHR43854">
    <property type="entry name" value="INDOLEPYRUVATE OXIDOREDUCTASE SUBUNIT IORB"/>
    <property type="match status" value="1"/>
</dbReference>
<dbReference type="InterPro" id="IPR002869">
    <property type="entry name" value="Pyrv_flavodox_OxRed_cen"/>
</dbReference>
<dbReference type="PANTHER" id="PTHR43854:SF1">
    <property type="entry name" value="INDOLEPYRUVATE OXIDOREDUCTASE SUBUNIT IORB"/>
    <property type="match status" value="1"/>
</dbReference>
<organism evidence="3 4">
    <name type="scientific">Pseudobacteroides cellulosolvens ATCC 35603 = DSM 2933</name>
    <dbReference type="NCBI Taxonomy" id="398512"/>
    <lineage>
        <taxon>Bacteria</taxon>
        <taxon>Bacillati</taxon>
        <taxon>Bacillota</taxon>
        <taxon>Clostridia</taxon>
        <taxon>Eubacteriales</taxon>
        <taxon>Oscillospiraceae</taxon>
        <taxon>Pseudobacteroides</taxon>
    </lineage>
</organism>
<dbReference type="OrthoDB" id="9789125at2"/>
<evidence type="ECO:0000256" key="1">
    <source>
        <dbReference type="ARBA" id="ARBA00023002"/>
    </source>
</evidence>
<reference evidence="4" key="1">
    <citation type="submission" date="2015-07" db="EMBL/GenBank/DDBJ databases">
        <title>Near-Complete Genome Sequence of the Cellulolytic Bacterium Bacteroides (Pseudobacteroides) cellulosolvens ATCC 35603.</title>
        <authorList>
            <person name="Dassa B."/>
            <person name="Utturkar S.M."/>
            <person name="Klingeman D.M."/>
            <person name="Hurt R.A."/>
            <person name="Keller M."/>
            <person name="Xu J."/>
            <person name="Reddy Y.H.K."/>
            <person name="Borovok I."/>
            <person name="Grinberg I.R."/>
            <person name="Lamed R."/>
            <person name="Zhivin O."/>
            <person name="Bayer E.A."/>
            <person name="Brown S.D."/>
        </authorList>
    </citation>
    <scope>NUCLEOTIDE SEQUENCE [LARGE SCALE GENOMIC DNA]</scope>
    <source>
        <strain evidence="4">DSM 2933</strain>
    </source>
</reference>
<keyword evidence="3" id="KW-0670">Pyruvate</keyword>
<dbReference type="PATRIC" id="fig|398512.5.peg.890"/>
<protein>
    <submittedName>
        <fullName evidence="3">Indolepyruvate ferredoxin oxidoreductase</fullName>
        <ecNumber evidence="3">1.2.7.8</ecNumber>
    </submittedName>
</protein>
<keyword evidence="4" id="KW-1185">Reference proteome</keyword>
<evidence type="ECO:0000259" key="2">
    <source>
        <dbReference type="Pfam" id="PF01558"/>
    </source>
</evidence>
<name>A0A0L6JIM9_9FIRM</name>
<dbReference type="Proteomes" id="UP000036923">
    <property type="component" value="Unassembled WGS sequence"/>
</dbReference>
<dbReference type="STRING" id="398512.Bccel_0855"/>
<feature type="domain" description="Pyruvate/ketoisovalerate oxidoreductase catalytic" evidence="2">
    <location>
        <begin position="11"/>
        <end position="191"/>
    </location>
</feature>